<dbReference type="InterPro" id="IPR023299">
    <property type="entry name" value="ATPase_P-typ_cyto_dom_N"/>
</dbReference>
<dbReference type="InterPro" id="IPR004014">
    <property type="entry name" value="ATPase_P-typ_cation-transptr_N"/>
</dbReference>
<dbReference type="InterPro" id="IPR036412">
    <property type="entry name" value="HAD-like_sf"/>
</dbReference>
<feature type="domain" description="Cation-transporting P-type ATPase C-terminal" evidence="10">
    <location>
        <begin position="811"/>
        <end position="974"/>
    </location>
</feature>
<feature type="transmembrane region" description="Helical" evidence="8">
    <location>
        <begin position="770"/>
        <end position="793"/>
    </location>
</feature>
<keyword evidence="5" id="KW-0460">Magnesium</keyword>
<feature type="domain" description="P-type ATPase A" evidence="9">
    <location>
        <begin position="195"/>
        <end position="287"/>
    </location>
</feature>
<dbReference type="GO" id="GO:0000166">
    <property type="term" value="F:nucleotide binding"/>
    <property type="evidence" value="ECO:0007669"/>
    <property type="project" value="InterPro"/>
</dbReference>
<feature type="transmembrane region" description="Helical" evidence="8">
    <location>
        <begin position="855"/>
        <end position="874"/>
    </location>
</feature>
<evidence type="ECO:0000313" key="13">
    <source>
        <dbReference type="Proteomes" id="UP001161247"/>
    </source>
</evidence>
<dbReference type="InterPro" id="IPR059000">
    <property type="entry name" value="ATPase_P-type_domA"/>
</dbReference>
<dbReference type="SUPFAM" id="SSF81660">
    <property type="entry name" value="Metal cation-transporting ATPase, ATP-binding domain N"/>
    <property type="match status" value="1"/>
</dbReference>
<comment type="subcellular location">
    <subcellularLocation>
        <location evidence="1">Membrane</location>
    </subcellularLocation>
</comment>
<keyword evidence="6 8" id="KW-1133">Transmembrane helix</keyword>
<feature type="transmembrane region" description="Helical" evidence="8">
    <location>
        <begin position="157"/>
        <end position="177"/>
    </location>
</feature>
<feature type="domain" description="Cation-transporting P-type ATPase N-terminal" evidence="11">
    <location>
        <begin position="79"/>
        <end position="138"/>
    </location>
</feature>
<evidence type="ECO:0000259" key="10">
    <source>
        <dbReference type="Pfam" id="PF00689"/>
    </source>
</evidence>
<evidence type="ECO:0000259" key="11">
    <source>
        <dbReference type="Pfam" id="PF00690"/>
    </source>
</evidence>
<evidence type="ECO:0000256" key="6">
    <source>
        <dbReference type="ARBA" id="ARBA00022989"/>
    </source>
</evidence>
<gene>
    <name evidence="12" type="ORF">OLC1_LOCUS24251</name>
</gene>
<evidence type="ECO:0000259" key="9">
    <source>
        <dbReference type="Pfam" id="PF00122"/>
    </source>
</evidence>
<dbReference type="InterPro" id="IPR008250">
    <property type="entry name" value="ATPase_P-typ_transduc_dom_A_sf"/>
</dbReference>
<evidence type="ECO:0000256" key="4">
    <source>
        <dbReference type="ARBA" id="ARBA00022837"/>
    </source>
</evidence>
<dbReference type="Gene3D" id="2.70.150.10">
    <property type="entry name" value="Calcium-transporting ATPase, cytoplasmic transduction domain A"/>
    <property type="match status" value="1"/>
</dbReference>
<feature type="transmembrane region" description="Helical" evidence="8">
    <location>
        <begin position="894"/>
        <end position="913"/>
    </location>
</feature>
<evidence type="ECO:0000256" key="5">
    <source>
        <dbReference type="ARBA" id="ARBA00022842"/>
    </source>
</evidence>
<dbReference type="Gene3D" id="3.40.1110.10">
    <property type="entry name" value="Calcium-transporting ATPase, cytoplasmic domain N"/>
    <property type="match status" value="2"/>
</dbReference>
<dbReference type="Proteomes" id="UP001161247">
    <property type="component" value="Chromosome 9"/>
</dbReference>
<dbReference type="Pfam" id="PF13246">
    <property type="entry name" value="Cation_ATPase"/>
    <property type="match status" value="1"/>
</dbReference>
<dbReference type="InterPro" id="IPR023214">
    <property type="entry name" value="HAD_sf"/>
</dbReference>
<evidence type="ECO:0000256" key="1">
    <source>
        <dbReference type="ARBA" id="ARBA00004370"/>
    </source>
</evidence>
<feature type="transmembrane region" description="Helical" evidence="8">
    <location>
        <begin position="813"/>
        <end position="834"/>
    </location>
</feature>
<dbReference type="Gene3D" id="1.20.1110.10">
    <property type="entry name" value="Calcium-transporting ATPase, transmembrane domain"/>
    <property type="match status" value="2"/>
</dbReference>
<proteinExistence type="predicted"/>
<feature type="transmembrane region" description="Helical" evidence="8">
    <location>
        <begin position="311"/>
        <end position="332"/>
    </location>
</feature>
<evidence type="ECO:0000313" key="12">
    <source>
        <dbReference type="EMBL" id="CAI9118362.1"/>
    </source>
</evidence>
<accession>A0AAV1EF59</accession>
<protein>
    <submittedName>
        <fullName evidence="12">OLC1v1019921C1</fullName>
    </submittedName>
</protein>
<dbReference type="AlphaFoldDB" id="A0AAV1EF59"/>
<dbReference type="SUPFAM" id="SSF81665">
    <property type="entry name" value="Calcium ATPase, transmembrane domain M"/>
    <property type="match status" value="1"/>
</dbReference>
<dbReference type="GO" id="GO:0046872">
    <property type="term" value="F:metal ion binding"/>
    <property type="evidence" value="ECO:0007669"/>
    <property type="project" value="UniProtKB-KW"/>
</dbReference>
<dbReference type="SUPFAM" id="SSF81653">
    <property type="entry name" value="Calcium ATPase, transduction domain A"/>
    <property type="match status" value="1"/>
</dbReference>
<dbReference type="PANTHER" id="PTHR24093">
    <property type="entry name" value="CATION TRANSPORTING ATPASE"/>
    <property type="match status" value="1"/>
</dbReference>
<keyword evidence="3" id="KW-0479">Metal-binding</keyword>
<dbReference type="GO" id="GO:0005388">
    <property type="term" value="F:P-type calcium transporter activity"/>
    <property type="evidence" value="ECO:0007669"/>
    <property type="project" value="TreeGrafter"/>
</dbReference>
<dbReference type="GO" id="GO:0005886">
    <property type="term" value="C:plasma membrane"/>
    <property type="evidence" value="ECO:0007669"/>
    <property type="project" value="TreeGrafter"/>
</dbReference>
<evidence type="ECO:0000256" key="3">
    <source>
        <dbReference type="ARBA" id="ARBA00022723"/>
    </source>
</evidence>
<dbReference type="InterPro" id="IPR023298">
    <property type="entry name" value="ATPase_P-typ_TM_dom_sf"/>
</dbReference>
<dbReference type="Gene3D" id="3.40.50.1000">
    <property type="entry name" value="HAD superfamily/HAD-like"/>
    <property type="match status" value="2"/>
</dbReference>
<dbReference type="SUPFAM" id="SSF56784">
    <property type="entry name" value="HAD-like"/>
    <property type="match status" value="1"/>
</dbReference>
<keyword evidence="7 8" id="KW-0472">Membrane</keyword>
<feature type="transmembrane region" description="Helical" evidence="8">
    <location>
        <begin position="958"/>
        <end position="976"/>
    </location>
</feature>
<feature type="transmembrane region" description="Helical" evidence="8">
    <location>
        <begin position="359"/>
        <end position="384"/>
    </location>
</feature>
<dbReference type="PANTHER" id="PTHR24093:SF518">
    <property type="entry name" value="CALCIUM-TRANSPORTING ATPASE"/>
    <property type="match status" value="1"/>
</dbReference>
<reference evidence="12" key="1">
    <citation type="submission" date="2023-03" db="EMBL/GenBank/DDBJ databases">
        <authorList>
            <person name="Julca I."/>
        </authorList>
    </citation>
    <scope>NUCLEOTIDE SEQUENCE</scope>
</reference>
<dbReference type="InterPro" id="IPR006068">
    <property type="entry name" value="ATPase_P-typ_cation-transptr_C"/>
</dbReference>
<evidence type="ECO:0000256" key="2">
    <source>
        <dbReference type="ARBA" id="ARBA00022692"/>
    </source>
</evidence>
<keyword evidence="2 8" id="KW-0812">Transmembrane</keyword>
<feature type="transmembrane region" description="Helical" evidence="8">
    <location>
        <begin position="925"/>
        <end position="946"/>
    </location>
</feature>
<sequence length="992" mass="109249">MSAIPEINLVCMNLVDHLNKYKRKWRSAFVAIYCTRAFNKRWQQPIVPYTALNVTPDYISDLVRQRNIDELNRLGGILKVASILESDIEKGILGDESVITRRRVQYGSNRVHQQSPKLLHDLAATVKDPGVILLSIWGMIALCFGIKHYGGRGISDGVSICLAALLAITLTAFANHWPKTELFKLSKDRDDFNIHVQRNNILDAISVFEAVVGDVVVLNAGDQIPADGLIIGESPLLVDESNVRPHMDSVEINGSGNPFLLSGTKVINGSARMIVTAVGEKTKWGNLLISESYSSEQRTPLQMRLHKLSKFLATIGFGAASIVLAVLLARYFTGNFHDGGGNPHFVAGNTNFKEVFRDLIGIVATPVAIASTAIQEGLLLAVLINISFSAKKINQNAQLRKLSACEAIGNTTVIILDEKLKLTLDHLAVTSFYICAKHIPSSEIPKNVLQLLSQAIILSHSEASSSSRSSDGEIRNAIQKWGDEDLGLEIEEVSENYTMNPHSICNSGNSGSWIKKKSDDSLHVHQNGDAEDILEICSHYYDESGDMKEMVSSIREEKLAQVKEMKSKVHRCIAFAHKSVTEESNDEHGNPVPEVGKKDLVFIGIACLNFPCRPAVRMALEELKRAEVDFKIITRNDTLPAKALAMECGFLEDTGDMNSGEVVEGPVFRSYTHSERLEKCQKIRVMARASTIEKHRMVQCLIENGEVVAVTGSTTGDASVLKVADVGFSLGSQGTQQAMASSNVVIKDDDFESIPRIVTWGRAINHKTQLYAQFQITVFFSSLVTDVISAVSAKEPPNFNIVTAISSGKVTFAAVQVLWAKLVVGMLAAIAITIEDHAELKLLPKAKRGQLLSNAVWENIAAQSVYPIVLLLTIQFKGKSEAFRLDSGTKDTMIFNIFVLWQLCLMLNTKGFHRNFSEGQWRRRKLLGGIIAVIILVQVLMVQVLHKFANTKPLNWKLWMICVALALLTCPIGCLIENVKHFAEAFSKAPSS</sequence>
<evidence type="ECO:0000256" key="8">
    <source>
        <dbReference type="SAM" id="Phobius"/>
    </source>
</evidence>
<organism evidence="12 13">
    <name type="scientific">Oldenlandia corymbosa var. corymbosa</name>
    <dbReference type="NCBI Taxonomy" id="529605"/>
    <lineage>
        <taxon>Eukaryota</taxon>
        <taxon>Viridiplantae</taxon>
        <taxon>Streptophyta</taxon>
        <taxon>Embryophyta</taxon>
        <taxon>Tracheophyta</taxon>
        <taxon>Spermatophyta</taxon>
        <taxon>Magnoliopsida</taxon>
        <taxon>eudicotyledons</taxon>
        <taxon>Gunneridae</taxon>
        <taxon>Pentapetalae</taxon>
        <taxon>asterids</taxon>
        <taxon>lamiids</taxon>
        <taxon>Gentianales</taxon>
        <taxon>Rubiaceae</taxon>
        <taxon>Rubioideae</taxon>
        <taxon>Spermacoceae</taxon>
        <taxon>Hedyotis-Oldenlandia complex</taxon>
        <taxon>Oldenlandia</taxon>
    </lineage>
</organism>
<dbReference type="Pfam" id="PF00122">
    <property type="entry name" value="E1-E2_ATPase"/>
    <property type="match status" value="1"/>
</dbReference>
<keyword evidence="13" id="KW-1185">Reference proteome</keyword>
<name>A0AAV1EF59_OLDCO</name>
<dbReference type="Pfam" id="PF00690">
    <property type="entry name" value="Cation_ATPase_N"/>
    <property type="match status" value="1"/>
</dbReference>
<evidence type="ECO:0000256" key="7">
    <source>
        <dbReference type="ARBA" id="ARBA00023136"/>
    </source>
</evidence>
<dbReference type="EMBL" id="OX459126">
    <property type="protein sequence ID" value="CAI9118362.1"/>
    <property type="molecule type" value="Genomic_DNA"/>
</dbReference>
<keyword evidence="4" id="KW-0106">Calcium</keyword>
<dbReference type="Pfam" id="PF00689">
    <property type="entry name" value="Cation_ATPase_C"/>
    <property type="match status" value="1"/>
</dbReference>